<proteinExistence type="predicted"/>
<reference evidence="2 3" key="1">
    <citation type="submission" date="2020-03" db="EMBL/GenBank/DDBJ databases">
        <title>Draft Genome Sequence of Cudoniella acicularis.</title>
        <authorList>
            <person name="Buettner E."/>
            <person name="Kellner H."/>
        </authorList>
    </citation>
    <scope>NUCLEOTIDE SEQUENCE [LARGE SCALE GENOMIC DNA]</scope>
    <source>
        <strain evidence="2 3">DSM 108380</strain>
    </source>
</reference>
<feature type="compositionally biased region" description="Basic and acidic residues" evidence="1">
    <location>
        <begin position="1"/>
        <end position="27"/>
    </location>
</feature>
<name>A0A8H4RCG7_9HELO</name>
<organism evidence="2 3">
    <name type="scientific">Cudoniella acicularis</name>
    <dbReference type="NCBI Taxonomy" id="354080"/>
    <lineage>
        <taxon>Eukaryota</taxon>
        <taxon>Fungi</taxon>
        <taxon>Dikarya</taxon>
        <taxon>Ascomycota</taxon>
        <taxon>Pezizomycotina</taxon>
        <taxon>Leotiomycetes</taxon>
        <taxon>Helotiales</taxon>
        <taxon>Tricladiaceae</taxon>
        <taxon>Cudoniella</taxon>
    </lineage>
</organism>
<accession>A0A8H4RCG7</accession>
<dbReference type="Proteomes" id="UP000566819">
    <property type="component" value="Unassembled WGS sequence"/>
</dbReference>
<gene>
    <name evidence="2" type="ORF">G7Y89_g11145</name>
</gene>
<comment type="caution">
    <text evidence="2">The sequence shown here is derived from an EMBL/GenBank/DDBJ whole genome shotgun (WGS) entry which is preliminary data.</text>
</comment>
<sequence>MAPHEELTAFKEDSEADEASKDQKGEETVTSTEKATSRMMRQAWDEKVANRRRKRQEKRFKKRQARQINLMQVKTEPRGTEGENVEMMDEVTTANGP</sequence>
<evidence type="ECO:0000313" key="2">
    <source>
        <dbReference type="EMBL" id="KAF4627008.1"/>
    </source>
</evidence>
<protein>
    <submittedName>
        <fullName evidence="2">Uncharacterized protein</fullName>
    </submittedName>
</protein>
<evidence type="ECO:0000313" key="3">
    <source>
        <dbReference type="Proteomes" id="UP000566819"/>
    </source>
</evidence>
<feature type="region of interest" description="Disordered" evidence="1">
    <location>
        <begin position="1"/>
        <end position="97"/>
    </location>
</feature>
<evidence type="ECO:0000256" key="1">
    <source>
        <dbReference type="SAM" id="MobiDB-lite"/>
    </source>
</evidence>
<keyword evidence="3" id="KW-1185">Reference proteome</keyword>
<feature type="compositionally biased region" description="Basic residues" evidence="1">
    <location>
        <begin position="50"/>
        <end position="65"/>
    </location>
</feature>
<dbReference type="EMBL" id="JAAMPI010001044">
    <property type="protein sequence ID" value="KAF4627008.1"/>
    <property type="molecule type" value="Genomic_DNA"/>
</dbReference>
<dbReference type="AlphaFoldDB" id="A0A8H4RCG7"/>